<keyword evidence="1" id="KW-0689">Ribosomal protein</keyword>
<evidence type="ECO:0000313" key="2">
    <source>
        <dbReference type="Proteomes" id="UP000004207"/>
    </source>
</evidence>
<protein>
    <submittedName>
        <fullName evidence="1">50S ribosomal protein L3</fullName>
    </submittedName>
</protein>
<comment type="caution">
    <text evidence="1">The sequence shown here is derived from an EMBL/GenBank/DDBJ whole genome shotgun (WGS) entry which is preliminary data.</text>
</comment>
<name>F5S8I3_KINKI</name>
<dbReference type="HOGENOM" id="CLU_2649614_0_0_4"/>
<keyword evidence="2" id="KW-1185">Reference proteome</keyword>
<evidence type="ECO:0000313" key="1">
    <source>
        <dbReference type="EMBL" id="EGK08149.1"/>
    </source>
</evidence>
<dbReference type="AlphaFoldDB" id="F5S8I3"/>
<accession>F5S8I3</accession>
<sequence length="76" mass="8530">MMYVPCVLFIKVFVNKKVSGHLKTNVVSFREAEIIQCAAHNGLRLRKSGVHVFQARNAVYQCHNVFLGKKTVLGKG</sequence>
<reference evidence="1 2" key="1">
    <citation type="submission" date="2011-04" db="EMBL/GenBank/DDBJ databases">
        <authorList>
            <person name="Muzny D."/>
            <person name="Qin X."/>
            <person name="Deng J."/>
            <person name="Jiang H."/>
            <person name="Liu Y."/>
            <person name="Qu J."/>
            <person name="Song X.-Z."/>
            <person name="Zhang L."/>
            <person name="Thornton R."/>
            <person name="Coyle M."/>
            <person name="Francisco L."/>
            <person name="Jackson L."/>
            <person name="Javaid M."/>
            <person name="Korchina V."/>
            <person name="Kovar C."/>
            <person name="Mata R."/>
            <person name="Mathew T."/>
            <person name="Ngo R."/>
            <person name="Nguyen L."/>
            <person name="Nguyen N."/>
            <person name="Okwuonu G."/>
            <person name="Ongeri F."/>
            <person name="Pham C."/>
            <person name="Simmons D."/>
            <person name="Wilczek-Boney K."/>
            <person name="Hale W."/>
            <person name="Jakkamsetti A."/>
            <person name="Pham P."/>
            <person name="Ruth R."/>
            <person name="San Lucas F."/>
            <person name="Warren J."/>
            <person name="Zhang J."/>
            <person name="Zhao Z."/>
            <person name="Zhou C."/>
            <person name="Zhu D."/>
            <person name="Lee S."/>
            <person name="Bess C."/>
            <person name="Blankenburg K."/>
            <person name="Forbes L."/>
            <person name="Fu Q."/>
            <person name="Gubbala S."/>
            <person name="Hirani K."/>
            <person name="Jayaseelan J.C."/>
            <person name="Lara F."/>
            <person name="Munidasa M."/>
            <person name="Palculict T."/>
            <person name="Patil S."/>
            <person name="Pu L.-L."/>
            <person name="Saada N."/>
            <person name="Tang L."/>
            <person name="Weissenberger G."/>
            <person name="Zhu Y."/>
            <person name="Hemphill L."/>
            <person name="Shang Y."/>
            <person name="Youmans B."/>
            <person name="Ayvaz T."/>
            <person name="Ross M."/>
            <person name="Santibanez J."/>
            <person name="Aqrawi P."/>
            <person name="Gross S."/>
            <person name="Joshi V."/>
            <person name="Fowler G."/>
            <person name="Nazareth L."/>
            <person name="Reid J."/>
            <person name="Worley K."/>
            <person name="Petrosino J."/>
            <person name="Highlander S."/>
            <person name="Gibbs R."/>
        </authorList>
    </citation>
    <scope>NUCLEOTIDE SEQUENCE [LARGE SCALE GENOMIC DNA]</scope>
    <source>
        <strain evidence="1 2">ATCC 23330</strain>
    </source>
</reference>
<dbReference type="EMBL" id="AFHS01000049">
    <property type="protein sequence ID" value="EGK08149.1"/>
    <property type="molecule type" value="Genomic_DNA"/>
</dbReference>
<keyword evidence="1" id="KW-0687">Ribonucleoprotein</keyword>
<dbReference type="GO" id="GO:0005840">
    <property type="term" value="C:ribosome"/>
    <property type="evidence" value="ECO:0007669"/>
    <property type="project" value="UniProtKB-KW"/>
</dbReference>
<gene>
    <name evidence="1" type="primary">rplC</name>
    <name evidence="1" type="ORF">HMPREF0476_1516</name>
</gene>
<organism evidence="1 2">
    <name type="scientific">Kingella kingae ATCC 23330</name>
    <dbReference type="NCBI Taxonomy" id="887327"/>
    <lineage>
        <taxon>Bacteria</taxon>
        <taxon>Pseudomonadati</taxon>
        <taxon>Pseudomonadota</taxon>
        <taxon>Betaproteobacteria</taxon>
        <taxon>Neisseriales</taxon>
        <taxon>Neisseriaceae</taxon>
        <taxon>Kingella</taxon>
    </lineage>
</organism>
<dbReference type="Proteomes" id="UP000004207">
    <property type="component" value="Unassembled WGS sequence"/>
</dbReference>
<proteinExistence type="predicted"/>